<reference evidence="1" key="1">
    <citation type="submission" date="2020-04" db="EMBL/GenBank/DDBJ databases">
        <title>Nitratireductor sp. nov. isolated from mangrove soil.</title>
        <authorList>
            <person name="Ye Y."/>
        </authorList>
    </citation>
    <scope>NUCLEOTIDE SEQUENCE</scope>
    <source>
        <strain evidence="1">SY7</strain>
    </source>
</reference>
<dbReference type="Proteomes" id="UP000321389">
    <property type="component" value="Chromosome"/>
</dbReference>
<dbReference type="Gene3D" id="3.40.630.30">
    <property type="match status" value="1"/>
</dbReference>
<organism evidence="1 2">
    <name type="scientific">Nitratireductor mangrovi</name>
    <dbReference type="NCBI Taxonomy" id="2599600"/>
    <lineage>
        <taxon>Bacteria</taxon>
        <taxon>Pseudomonadati</taxon>
        <taxon>Pseudomonadota</taxon>
        <taxon>Alphaproteobacteria</taxon>
        <taxon>Hyphomicrobiales</taxon>
        <taxon>Phyllobacteriaceae</taxon>
        <taxon>Nitratireductor</taxon>
    </lineage>
</organism>
<evidence type="ECO:0000313" key="2">
    <source>
        <dbReference type="Proteomes" id="UP000321389"/>
    </source>
</evidence>
<dbReference type="AlphaFoldDB" id="A0A6H0DZR9"/>
<dbReference type="EMBL" id="CP042301">
    <property type="protein sequence ID" value="QIS94627.1"/>
    <property type="molecule type" value="Genomic_DNA"/>
</dbReference>
<evidence type="ECO:0000313" key="1">
    <source>
        <dbReference type="EMBL" id="QIS94627.1"/>
    </source>
</evidence>
<dbReference type="RefSeq" id="WP_167812752.1">
    <property type="nucleotide sequence ID" value="NZ_CP042301.2"/>
</dbReference>
<name>A0A6H0DZR9_9HYPH</name>
<dbReference type="KEGG" id="niy:FQ775_23775"/>
<evidence type="ECO:0008006" key="3">
    <source>
        <dbReference type="Google" id="ProtNLM"/>
    </source>
</evidence>
<accession>A0A6H0DZR9</accession>
<keyword evidence="2" id="KW-1185">Reference proteome</keyword>
<gene>
    <name evidence="1" type="ORF">FQ775_23775</name>
</gene>
<proteinExistence type="predicted"/>
<sequence length="57" mass="6532">MPSSIRQAEPRDIDALVAIENAVFSTDRISRRSFRQLIESDSAKRSTLIPQFSRRPD</sequence>
<protein>
    <recommendedName>
        <fullName evidence="3">GNAT family N-acetyltransferase</fullName>
    </recommendedName>
</protein>